<protein>
    <submittedName>
        <fullName evidence="1">Uncharacterized protein</fullName>
    </submittedName>
</protein>
<proteinExistence type="predicted"/>
<keyword evidence="2" id="KW-1185">Reference proteome</keyword>
<accession>A0A553RFU2</accession>
<sequence length="108" mass="12132">MDRKQTRFLFQTLGSLGTNTLENTGLKDVKKCQRPYVATNPFGVADALFTFFRAAAVSTKLVALPQPVSAETPSEDKPTDDFKYFPHIPCSHKSEPWKIVIISLSWNQ</sequence>
<dbReference type="AlphaFoldDB" id="A0A553RFU2"/>
<evidence type="ECO:0000313" key="2">
    <source>
        <dbReference type="Proteomes" id="UP000316079"/>
    </source>
</evidence>
<name>A0A553RFU2_9TELE</name>
<gene>
    <name evidence="1" type="ORF">DNTS_034919</name>
</gene>
<dbReference type="Proteomes" id="UP000316079">
    <property type="component" value="Unassembled WGS sequence"/>
</dbReference>
<dbReference type="EMBL" id="SRMA01024175">
    <property type="protein sequence ID" value="TRZ01027.1"/>
    <property type="molecule type" value="Genomic_DNA"/>
</dbReference>
<comment type="caution">
    <text evidence="1">The sequence shown here is derived from an EMBL/GenBank/DDBJ whole genome shotgun (WGS) entry which is preliminary data.</text>
</comment>
<evidence type="ECO:0000313" key="1">
    <source>
        <dbReference type="EMBL" id="TRZ01027.1"/>
    </source>
</evidence>
<reference evidence="1 2" key="1">
    <citation type="journal article" date="2019" name="Sci. Data">
        <title>Hybrid genome assembly and annotation of Danionella translucida.</title>
        <authorList>
            <person name="Kadobianskyi M."/>
            <person name="Schulze L."/>
            <person name="Schuelke M."/>
            <person name="Judkewitz B."/>
        </authorList>
    </citation>
    <scope>NUCLEOTIDE SEQUENCE [LARGE SCALE GENOMIC DNA]</scope>
    <source>
        <strain evidence="1 2">Bolton</strain>
    </source>
</reference>
<organism evidence="1 2">
    <name type="scientific">Danionella cerebrum</name>
    <dbReference type="NCBI Taxonomy" id="2873325"/>
    <lineage>
        <taxon>Eukaryota</taxon>
        <taxon>Metazoa</taxon>
        <taxon>Chordata</taxon>
        <taxon>Craniata</taxon>
        <taxon>Vertebrata</taxon>
        <taxon>Euteleostomi</taxon>
        <taxon>Actinopterygii</taxon>
        <taxon>Neopterygii</taxon>
        <taxon>Teleostei</taxon>
        <taxon>Ostariophysi</taxon>
        <taxon>Cypriniformes</taxon>
        <taxon>Danionidae</taxon>
        <taxon>Danioninae</taxon>
        <taxon>Danionella</taxon>
    </lineage>
</organism>